<name>A0A246FJH6_9BACT</name>
<dbReference type="Proteomes" id="UP000197277">
    <property type="component" value="Unassembled WGS sequence"/>
</dbReference>
<dbReference type="RefSeq" id="WP_126546863.1">
    <property type="nucleotide sequence ID" value="NZ_NIRR01000021.1"/>
</dbReference>
<organism evidence="1 2">
    <name type="scientific">Hymenobacter amundsenii</name>
    <dbReference type="NCBI Taxonomy" id="2006685"/>
    <lineage>
        <taxon>Bacteria</taxon>
        <taxon>Pseudomonadati</taxon>
        <taxon>Bacteroidota</taxon>
        <taxon>Cytophagia</taxon>
        <taxon>Cytophagales</taxon>
        <taxon>Hymenobacteraceae</taxon>
        <taxon>Hymenobacter</taxon>
    </lineage>
</organism>
<evidence type="ECO:0000313" key="2">
    <source>
        <dbReference type="Proteomes" id="UP000197277"/>
    </source>
</evidence>
<evidence type="ECO:0000313" key="1">
    <source>
        <dbReference type="EMBL" id="OWP62702.1"/>
    </source>
</evidence>
<reference evidence="1 2" key="1">
    <citation type="submission" date="2017-06" db="EMBL/GenBank/DDBJ databases">
        <title>Hymenobacter amundsenii sp. nov. isolated from regoliths in Antarctica.</title>
        <authorList>
            <person name="Sedlacek I."/>
            <person name="Kralova S."/>
            <person name="Pantucek R."/>
            <person name="Svec P."/>
            <person name="Holochova P."/>
            <person name="Stankova E."/>
            <person name="Vrbovska V."/>
            <person name="Busse H.-J."/>
        </authorList>
    </citation>
    <scope>NUCLEOTIDE SEQUENCE [LARGE SCALE GENOMIC DNA]</scope>
    <source>
        <strain evidence="1 2">CCM 8682</strain>
    </source>
</reference>
<comment type="caution">
    <text evidence="1">The sequence shown here is derived from an EMBL/GenBank/DDBJ whole genome shotgun (WGS) entry which is preliminary data.</text>
</comment>
<dbReference type="AlphaFoldDB" id="A0A246FJH6"/>
<dbReference type="PROSITE" id="PS51257">
    <property type="entry name" value="PROKAR_LIPOPROTEIN"/>
    <property type="match status" value="1"/>
</dbReference>
<protein>
    <submittedName>
        <fullName evidence="1">Uncharacterized protein</fullName>
    </submittedName>
</protein>
<accession>A0A246FJH6</accession>
<gene>
    <name evidence="1" type="ORF">CDA63_13085</name>
</gene>
<sequence>MSLAKPSFSSFTILLPLLGNIIIIMTSCSDDSKPLVQPNIVTSQNVIYQLEMKGYAAEPAIVVRFGVANSEAEARQGKAAQLTGKILWADTKGGKETKDYELANQAVGSKKWVFLSTSKKPVGTQSVTLNWLISKSLTLNASSGDTLVVQEYTVE</sequence>
<dbReference type="OrthoDB" id="885891at2"/>
<dbReference type="EMBL" id="NIRR01000021">
    <property type="protein sequence ID" value="OWP62702.1"/>
    <property type="molecule type" value="Genomic_DNA"/>
</dbReference>
<proteinExistence type="predicted"/>
<keyword evidence="2" id="KW-1185">Reference proteome</keyword>